<reference evidence="2" key="1">
    <citation type="submission" date="2017-01" db="EMBL/GenBank/DDBJ databases">
        <authorList>
            <person name="Varghese N."/>
            <person name="Submissions S."/>
        </authorList>
    </citation>
    <scope>NUCLEOTIDE SEQUENCE [LARGE SCALE GENOMIC DNA]</scope>
    <source>
        <strain evidence="2">DSM 21068</strain>
    </source>
</reference>
<organism evidence="1 2">
    <name type="scientific">Chryseobacterium piscicola</name>
    <dbReference type="NCBI Taxonomy" id="551459"/>
    <lineage>
        <taxon>Bacteria</taxon>
        <taxon>Pseudomonadati</taxon>
        <taxon>Bacteroidota</taxon>
        <taxon>Flavobacteriia</taxon>
        <taxon>Flavobacteriales</taxon>
        <taxon>Weeksellaceae</taxon>
        <taxon>Chryseobacterium group</taxon>
        <taxon>Chryseobacterium</taxon>
    </lineage>
</organism>
<dbReference type="InterPro" id="IPR021326">
    <property type="entry name" value="DUF2931"/>
</dbReference>
<sequence>MLMYHTSPMKKSLKIHPIKENIIHLFWMLVICISMLQSCSKNKYRWEPGISAPKFYPVAGNVDFENVGNGSNTSFAPGWGQSYGAIVSNKWKDVPKEVSIDYYSVVDGKGYKGKVSLPQKKIRDLFNEYHLNSNDNLGHLVVGMAPGGWIRVWFQTINTKSNHLVNVEVVKGQLKEYKNETVGVNLKTKDFKTWGNTYIYWQHHGIPLEAWADNEKEYDIIFDFYKQENKKVGFNYVSADGTYYQKEGEKVHQKLPVQFNPIAWHNKSGNVYECNLPMPKNFKKYVEHKKVKELRLELEIESDDEHGIIYLVTNKIREKIVRFKSTQPTVEEKKNNSYSYATDIEYFIP</sequence>
<dbReference type="Proteomes" id="UP000186246">
    <property type="component" value="Unassembled WGS sequence"/>
</dbReference>
<gene>
    <name evidence="1" type="ORF">SAMN05421796_106169</name>
</gene>
<dbReference type="EMBL" id="FTOJ01000006">
    <property type="protein sequence ID" value="SIS92868.1"/>
    <property type="molecule type" value="Genomic_DNA"/>
</dbReference>
<accession>A0A1N7N3L1</accession>
<proteinExistence type="predicted"/>
<dbReference type="AlphaFoldDB" id="A0A1N7N3L1"/>
<evidence type="ECO:0000313" key="2">
    <source>
        <dbReference type="Proteomes" id="UP000186246"/>
    </source>
</evidence>
<evidence type="ECO:0008006" key="3">
    <source>
        <dbReference type="Google" id="ProtNLM"/>
    </source>
</evidence>
<protein>
    <recommendedName>
        <fullName evidence="3">DUF2931 domain-containing protein</fullName>
    </recommendedName>
</protein>
<name>A0A1N7N3L1_9FLAO</name>
<dbReference type="Pfam" id="PF11153">
    <property type="entry name" value="DUF2931"/>
    <property type="match status" value="1"/>
</dbReference>
<evidence type="ECO:0000313" key="1">
    <source>
        <dbReference type="EMBL" id="SIS92868.1"/>
    </source>
</evidence>